<dbReference type="OrthoDB" id="413582at2759"/>
<dbReference type="GO" id="GO:0007346">
    <property type="term" value="P:regulation of mitotic cell cycle"/>
    <property type="evidence" value="ECO:0007669"/>
    <property type="project" value="TreeGrafter"/>
</dbReference>
<evidence type="ECO:0000313" key="6">
    <source>
        <dbReference type="Proteomes" id="UP000292702"/>
    </source>
</evidence>
<comment type="caution">
    <text evidence="5">The sequence shown here is derived from an EMBL/GenBank/DDBJ whole genome shotgun (WGS) entry which is preliminary data.</text>
</comment>
<dbReference type="PANTHER" id="PTHR24056:SF508">
    <property type="entry name" value="CYCLIN-DEPENDENT KINASE 10"/>
    <property type="match status" value="1"/>
</dbReference>
<dbReference type="Gene3D" id="3.30.200.20">
    <property type="entry name" value="Phosphorylase Kinase, domain 1"/>
    <property type="match status" value="1"/>
</dbReference>
<accession>A0A4R0R7B4</accession>
<dbReference type="PROSITE" id="PS00108">
    <property type="entry name" value="PROTEIN_KINASE_ST"/>
    <property type="match status" value="1"/>
</dbReference>
<dbReference type="SMART" id="SM00220">
    <property type="entry name" value="S_TKc"/>
    <property type="match status" value="1"/>
</dbReference>
<keyword evidence="6" id="KW-1185">Reference proteome</keyword>
<dbReference type="InterPro" id="IPR011009">
    <property type="entry name" value="Kinase-like_dom_sf"/>
</dbReference>
<keyword evidence="2" id="KW-0547">Nucleotide-binding</keyword>
<gene>
    <name evidence="5" type="ORF">EIP91_005334</name>
</gene>
<evidence type="ECO:0000256" key="2">
    <source>
        <dbReference type="ARBA" id="ARBA00022741"/>
    </source>
</evidence>
<dbReference type="Proteomes" id="UP000292702">
    <property type="component" value="Unassembled WGS sequence"/>
</dbReference>
<dbReference type="PROSITE" id="PS50011">
    <property type="entry name" value="PROTEIN_KINASE_DOM"/>
    <property type="match status" value="1"/>
</dbReference>
<dbReference type="SUPFAM" id="SSF56112">
    <property type="entry name" value="Protein kinase-like (PK-like)"/>
    <property type="match status" value="1"/>
</dbReference>
<evidence type="ECO:0000256" key="3">
    <source>
        <dbReference type="ARBA" id="ARBA00022840"/>
    </source>
</evidence>
<dbReference type="InterPro" id="IPR000719">
    <property type="entry name" value="Prot_kinase_dom"/>
</dbReference>
<dbReference type="STRING" id="92696.A0A4R0R7B4"/>
<dbReference type="GO" id="GO:0005634">
    <property type="term" value="C:nucleus"/>
    <property type="evidence" value="ECO:0007669"/>
    <property type="project" value="TreeGrafter"/>
</dbReference>
<dbReference type="InterPro" id="IPR050108">
    <property type="entry name" value="CDK"/>
</dbReference>
<dbReference type="AlphaFoldDB" id="A0A4R0R7B4"/>
<evidence type="ECO:0000256" key="1">
    <source>
        <dbReference type="ARBA" id="ARBA00006485"/>
    </source>
</evidence>
<organism evidence="5 6">
    <name type="scientific">Steccherinum ochraceum</name>
    <dbReference type="NCBI Taxonomy" id="92696"/>
    <lineage>
        <taxon>Eukaryota</taxon>
        <taxon>Fungi</taxon>
        <taxon>Dikarya</taxon>
        <taxon>Basidiomycota</taxon>
        <taxon>Agaricomycotina</taxon>
        <taxon>Agaricomycetes</taxon>
        <taxon>Polyporales</taxon>
        <taxon>Steccherinaceae</taxon>
        <taxon>Steccherinum</taxon>
    </lineage>
</organism>
<evidence type="ECO:0000259" key="4">
    <source>
        <dbReference type="PROSITE" id="PS50011"/>
    </source>
</evidence>
<name>A0A4R0R7B4_9APHY</name>
<protein>
    <recommendedName>
        <fullName evidence="4">Protein kinase domain-containing protein</fullName>
    </recommendedName>
</protein>
<dbReference type="GO" id="GO:0005524">
    <property type="term" value="F:ATP binding"/>
    <property type="evidence" value="ECO:0007669"/>
    <property type="project" value="UniProtKB-KW"/>
</dbReference>
<dbReference type="EMBL" id="RWJN01000293">
    <property type="protein sequence ID" value="TCD63501.1"/>
    <property type="molecule type" value="Genomic_DNA"/>
</dbReference>
<dbReference type="Gene3D" id="1.10.510.10">
    <property type="entry name" value="Transferase(Phosphotransferase) domain 1"/>
    <property type="match status" value="1"/>
</dbReference>
<dbReference type="PANTHER" id="PTHR24056">
    <property type="entry name" value="CELL DIVISION PROTEIN KINASE"/>
    <property type="match status" value="1"/>
</dbReference>
<keyword evidence="3" id="KW-0067">ATP-binding</keyword>
<comment type="similarity">
    <text evidence="1">Belongs to the protein kinase superfamily. CMGC Ser/Thr protein kinase family. CDC2/CDKX subfamily.</text>
</comment>
<dbReference type="InterPro" id="IPR008271">
    <property type="entry name" value="Ser/Thr_kinase_AS"/>
</dbReference>
<proteinExistence type="inferred from homology"/>
<dbReference type="GO" id="GO:0004674">
    <property type="term" value="F:protein serine/threonine kinase activity"/>
    <property type="evidence" value="ECO:0007669"/>
    <property type="project" value="TreeGrafter"/>
</dbReference>
<sequence length="452" mass="49687">MDPVSSWQRFSADPKDDPAMQRLFEFTTHIVSPGELGSFSQITPARLRDSPAEESDGVVVIKSASTSEETSTEPHDIYRELRILAQCSHSNIIQILGHSFGEVNDTLHFWMPHIPYCLSSLLDCPSFVPSYVVAEDDLAGHSSGDPLDGFAILAKALIFQLVSALAYLHDPAQNVAHRDIKPTNVLITATGLVKLVDFGVSWSERISPSSDCLWPEPPGRLCFDVSSGPYRAPELLFGARNYDPYATDLWSLGALCAEFFTSIKTVESDSDFDSEEEDDDNPHRMSLFNADRGSIGLAWSVFQIRGTPTAENWPDFTALPDGSKVSFQEVPPIDLKTILPNKLLGSHPVFTGSHSPPAEASDSPIDLMYRLLLYPPEHRLQAKNAMQHPWFTSGALVLPRDYPADLGGSVVRDSRTNLADILAVFIAGNDEAPSGVYENFQDEEDYAGIDGE</sequence>
<dbReference type="Pfam" id="PF00069">
    <property type="entry name" value="Pkinase"/>
    <property type="match status" value="1"/>
</dbReference>
<feature type="domain" description="Protein kinase" evidence="4">
    <location>
        <begin position="28"/>
        <end position="391"/>
    </location>
</feature>
<evidence type="ECO:0000313" key="5">
    <source>
        <dbReference type="EMBL" id="TCD63501.1"/>
    </source>
</evidence>
<reference evidence="5 6" key="1">
    <citation type="submission" date="2018-11" db="EMBL/GenBank/DDBJ databases">
        <title>Genome assembly of Steccherinum ochraceum LE-BIN_3174, the white-rot fungus of the Steccherinaceae family (The Residual Polyporoid clade, Polyporales, Basidiomycota).</title>
        <authorList>
            <person name="Fedorova T.V."/>
            <person name="Glazunova O.A."/>
            <person name="Landesman E.O."/>
            <person name="Moiseenko K.V."/>
            <person name="Psurtseva N.V."/>
            <person name="Savinova O.S."/>
            <person name="Shakhova N.V."/>
            <person name="Tyazhelova T.V."/>
            <person name="Vasina D.V."/>
        </authorList>
    </citation>
    <scope>NUCLEOTIDE SEQUENCE [LARGE SCALE GENOMIC DNA]</scope>
    <source>
        <strain evidence="5 6">LE-BIN_3174</strain>
    </source>
</reference>